<dbReference type="AlphaFoldDB" id="A0A8J8T8A0"/>
<accession>A0A8J8T8A0</accession>
<sequence length="94" mass="10535">MFSCRHRHLLSLCERIIGFHRPFGCLWGRAGIEGVAYHSHQVAGLRGSLSSFNSTRFSTPLMTMLQHTAALSMSIPLPNCTHLLLHPQTLLTYC</sequence>
<comment type="caution">
    <text evidence="1">The sequence shown here is derived from an EMBL/GenBank/DDBJ whole genome shotgun (WGS) entry which is preliminary data.</text>
</comment>
<name>A0A8J8T8A0_HALGN</name>
<keyword evidence="2" id="KW-1185">Reference proteome</keyword>
<evidence type="ECO:0000313" key="2">
    <source>
        <dbReference type="Proteomes" id="UP000785679"/>
    </source>
</evidence>
<dbReference type="EMBL" id="RRYP01001266">
    <property type="protein sequence ID" value="TNV86162.1"/>
    <property type="molecule type" value="Genomic_DNA"/>
</dbReference>
<dbReference type="Proteomes" id="UP000785679">
    <property type="component" value="Unassembled WGS sequence"/>
</dbReference>
<organism evidence="1 2">
    <name type="scientific">Halteria grandinella</name>
    <dbReference type="NCBI Taxonomy" id="5974"/>
    <lineage>
        <taxon>Eukaryota</taxon>
        <taxon>Sar</taxon>
        <taxon>Alveolata</taxon>
        <taxon>Ciliophora</taxon>
        <taxon>Intramacronucleata</taxon>
        <taxon>Spirotrichea</taxon>
        <taxon>Stichotrichia</taxon>
        <taxon>Sporadotrichida</taxon>
        <taxon>Halteriidae</taxon>
        <taxon>Halteria</taxon>
    </lineage>
</organism>
<reference evidence="1" key="1">
    <citation type="submission" date="2019-06" db="EMBL/GenBank/DDBJ databases">
        <authorList>
            <person name="Zheng W."/>
        </authorList>
    </citation>
    <scope>NUCLEOTIDE SEQUENCE</scope>
    <source>
        <strain evidence="1">QDHG01</strain>
    </source>
</reference>
<evidence type="ECO:0000313" key="1">
    <source>
        <dbReference type="EMBL" id="TNV86162.1"/>
    </source>
</evidence>
<protein>
    <submittedName>
        <fullName evidence="1">Uncharacterized protein</fullName>
    </submittedName>
</protein>
<proteinExistence type="predicted"/>
<gene>
    <name evidence="1" type="ORF">FGO68_gene1313</name>
</gene>